<feature type="binding site" evidence="14">
    <location>
        <position position="193"/>
    </location>
    <ligand>
        <name>Na(+)</name>
        <dbReference type="ChEBI" id="CHEBI:29101"/>
    </ligand>
</feature>
<dbReference type="InterPro" id="IPR022281">
    <property type="entry name" value="ATP-dep_Prtase_HsIV_su"/>
</dbReference>
<comment type="catalytic activity">
    <reaction evidence="10 14">
        <text>ATP-dependent cleavage of peptide bonds with broad specificity.</text>
        <dbReference type="EC" id="3.4.25.2"/>
    </reaction>
</comment>
<dbReference type="EC" id="3.4.25.2" evidence="12 14"/>
<protein>
    <recommendedName>
        <fullName evidence="13 14">ATP-dependent protease subunit HslV</fullName>
        <ecNumber evidence="12 14">3.4.25.2</ecNumber>
    </recommendedName>
</protein>
<comment type="caution">
    <text evidence="15">The sequence shown here is derived from an EMBL/GenBank/DDBJ whole genome shotgun (WGS) entry which is preliminary data.</text>
</comment>
<feature type="active site" evidence="14">
    <location>
        <position position="32"/>
    </location>
</feature>
<dbReference type="PROSITE" id="PS51476">
    <property type="entry name" value="PROTEASOME_BETA_2"/>
    <property type="match status" value="1"/>
</dbReference>
<keyword evidence="4 14" id="KW-0021">Allosteric enzyme</keyword>
<dbReference type="RefSeq" id="WP_082125692.1">
    <property type="nucleotide sequence ID" value="NZ_JACHEK010000007.1"/>
</dbReference>
<keyword evidence="16" id="KW-1185">Reference proteome</keyword>
<dbReference type="GO" id="GO:0009376">
    <property type="term" value="C:HslUV protease complex"/>
    <property type="evidence" value="ECO:0007669"/>
    <property type="project" value="UniProtKB-UniRule"/>
</dbReference>
<proteinExistence type="inferred from homology"/>
<dbReference type="Proteomes" id="UP000538666">
    <property type="component" value="Unassembled WGS sequence"/>
</dbReference>
<dbReference type="FunFam" id="3.60.20.10:FF:000002">
    <property type="entry name" value="ATP-dependent protease subunit HslV"/>
    <property type="match status" value="1"/>
</dbReference>
<comment type="subcellular location">
    <subcellularLocation>
        <location evidence="1 14">Cytoplasm</location>
    </subcellularLocation>
</comment>
<dbReference type="EMBL" id="JACHEK010000007">
    <property type="protein sequence ID" value="MBB6145793.1"/>
    <property type="molecule type" value="Genomic_DNA"/>
</dbReference>
<dbReference type="AlphaFoldDB" id="A0A841JWK7"/>
<comment type="function">
    <text evidence="14">Protease subunit of a proteasome-like degradation complex believed to be a general protein degrading machinery.</text>
</comment>
<evidence type="ECO:0000256" key="3">
    <source>
        <dbReference type="ARBA" id="ARBA00022490"/>
    </source>
</evidence>
<dbReference type="GO" id="GO:0005839">
    <property type="term" value="C:proteasome core complex"/>
    <property type="evidence" value="ECO:0007669"/>
    <property type="project" value="InterPro"/>
</dbReference>
<accession>A0A841JWK7</accession>
<keyword evidence="3 14" id="KW-0963">Cytoplasm</keyword>
<keyword evidence="7 14" id="KW-0479">Metal-binding</keyword>
<feature type="binding site" evidence="14">
    <location>
        <position position="190"/>
    </location>
    <ligand>
        <name>Na(+)</name>
        <dbReference type="ChEBI" id="CHEBI:29101"/>
    </ligand>
</feature>
<dbReference type="InterPro" id="IPR001353">
    <property type="entry name" value="Proteasome_sua/b"/>
</dbReference>
<keyword evidence="9 14" id="KW-0915">Sodium</keyword>
<evidence type="ECO:0000256" key="4">
    <source>
        <dbReference type="ARBA" id="ARBA00022533"/>
    </source>
</evidence>
<dbReference type="PANTHER" id="PTHR32194:SF0">
    <property type="entry name" value="ATP-DEPENDENT PROTEASE SUBUNIT HSLV"/>
    <property type="match status" value="1"/>
</dbReference>
<organism evidence="15 16">
    <name type="scientific">Silvibacterium bohemicum</name>
    <dbReference type="NCBI Taxonomy" id="1577686"/>
    <lineage>
        <taxon>Bacteria</taxon>
        <taxon>Pseudomonadati</taxon>
        <taxon>Acidobacteriota</taxon>
        <taxon>Terriglobia</taxon>
        <taxon>Terriglobales</taxon>
        <taxon>Acidobacteriaceae</taxon>
        <taxon>Silvibacterium</taxon>
    </lineage>
</organism>
<name>A0A841JWK7_9BACT</name>
<reference evidence="15 16" key="1">
    <citation type="submission" date="2020-08" db="EMBL/GenBank/DDBJ databases">
        <title>Genomic Encyclopedia of Type Strains, Phase IV (KMG-IV): sequencing the most valuable type-strain genomes for metagenomic binning, comparative biology and taxonomic classification.</title>
        <authorList>
            <person name="Goeker M."/>
        </authorList>
    </citation>
    <scope>NUCLEOTIDE SEQUENCE [LARGE SCALE GENOMIC DNA]</scope>
    <source>
        <strain evidence="15 16">DSM 103733</strain>
    </source>
</reference>
<dbReference type="HAMAP" id="MF_00248">
    <property type="entry name" value="HslV"/>
    <property type="match status" value="1"/>
</dbReference>
<comment type="activity regulation">
    <text evidence="14">Allosterically activated by HslU binding.</text>
</comment>
<sequence>MSKQRSSLAAGSGGNFVSAQNEAAGSRRIRSTTVICVRRNGSVVMAADGQVTLGESVIKHSARKIRRLYQDKILAGFAGSTADAFSLFSRFEGKLEQYAGNLGRSAVELAKDWRTDKMLRSLEALLIVADPTQTFLLSGSGDVIEPDEGIAAIGSGGSYALASARALMENTELSAREIAEKSMKIAGQICIYTNDQITIEELKG</sequence>
<evidence type="ECO:0000256" key="8">
    <source>
        <dbReference type="ARBA" id="ARBA00022801"/>
    </source>
</evidence>
<evidence type="ECO:0000256" key="10">
    <source>
        <dbReference type="ARBA" id="ARBA00052385"/>
    </source>
</evidence>
<feature type="binding site" evidence="14">
    <location>
        <position position="187"/>
    </location>
    <ligand>
        <name>Na(+)</name>
        <dbReference type="ChEBI" id="CHEBI:29101"/>
    </ligand>
</feature>
<comment type="subunit">
    <text evidence="11 14">A double ring-shaped homohexamer of HslV is capped on each side by a ring-shaped HslU homohexamer. The assembly of the HslU/HslV complex is dependent on binding of ATP.</text>
</comment>
<dbReference type="CDD" id="cd01913">
    <property type="entry name" value="protease_HslV"/>
    <property type="match status" value="1"/>
</dbReference>
<keyword evidence="8 14" id="KW-0378">Hydrolase</keyword>
<dbReference type="Gene3D" id="3.60.20.10">
    <property type="entry name" value="Glutamine Phosphoribosylpyrophosphate, subunit 1, domain 1"/>
    <property type="match status" value="1"/>
</dbReference>
<evidence type="ECO:0000256" key="2">
    <source>
        <dbReference type="ARBA" id="ARBA00006053"/>
    </source>
</evidence>
<evidence type="ECO:0000256" key="9">
    <source>
        <dbReference type="ARBA" id="ARBA00023053"/>
    </source>
</evidence>
<dbReference type="GO" id="GO:0004298">
    <property type="term" value="F:threonine-type endopeptidase activity"/>
    <property type="evidence" value="ECO:0007669"/>
    <property type="project" value="UniProtKB-KW"/>
</dbReference>
<dbReference type="InterPro" id="IPR023333">
    <property type="entry name" value="Proteasome_suB-type"/>
</dbReference>
<evidence type="ECO:0000256" key="6">
    <source>
        <dbReference type="ARBA" id="ARBA00022698"/>
    </source>
</evidence>
<dbReference type="PIRSF" id="PIRSF039093">
    <property type="entry name" value="HslV"/>
    <property type="match status" value="1"/>
</dbReference>
<dbReference type="PANTHER" id="PTHR32194">
    <property type="entry name" value="METALLOPROTEASE TLDD"/>
    <property type="match status" value="1"/>
</dbReference>
<evidence type="ECO:0000313" key="15">
    <source>
        <dbReference type="EMBL" id="MBB6145793.1"/>
    </source>
</evidence>
<dbReference type="SUPFAM" id="SSF56235">
    <property type="entry name" value="N-terminal nucleophile aminohydrolases (Ntn hydrolases)"/>
    <property type="match status" value="1"/>
</dbReference>
<evidence type="ECO:0000256" key="12">
    <source>
        <dbReference type="ARBA" id="ARBA00066335"/>
    </source>
</evidence>
<gene>
    <name evidence="14" type="primary">hslV</name>
    <name evidence="15" type="ORF">HNQ77_003754</name>
</gene>
<dbReference type="OrthoDB" id="9804884at2"/>
<dbReference type="NCBIfam" id="NF003964">
    <property type="entry name" value="PRK05456.1"/>
    <property type="match status" value="1"/>
</dbReference>
<dbReference type="Pfam" id="PF00227">
    <property type="entry name" value="Proteasome"/>
    <property type="match status" value="1"/>
</dbReference>
<evidence type="ECO:0000256" key="1">
    <source>
        <dbReference type="ARBA" id="ARBA00004496"/>
    </source>
</evidence>
<evidence type="ECO:0000256" key="14">
    <source>
        <dbReference type="HAMAP-Rule" id="MF_00248"/>
    </source>
</evidence>
<dbReference type="InterPro" id="IPR029055">
    <property type="entry name" value="Ntn_hydrolases_N"/>
</dbReference>
<evidence type="ECO:0000256" key="7">
    <source>
        <dbReference type="ARBA" id="ARBA00022723"/>
    </source>
</evidence>
<dbReference type="GO" id="GO:0051603">
    <property type="term" value="P:proteolysis involved in protein catabolic process"/>
    <property type="evidence" value="ECO:0007669"/>
    <property type="project" value="InterPro"/>
</dbReference>
<evidence type="ECO:0000256" key="13">
    <source>
        <dbReference type="ARBA" id="ARBA00074399"/>
    </source>
</evidence>
<evidence type="ECO:0000256" key="11">
    <source>
        <dbReference type="ARBA" id="ARBA00064434"/>
    </source>
</evidence>
<evidence type="ECO:0000313" key="16">
    <source>
        <dbReference type="Proteomes" id="UP000538666"/>
    </source>
</evidence>
<comment type="similarity">
    <text evidence="2 14">Belongs to the peptidase T1B family. HslV subfamily.</text>
</comment>
<keyword evidence="6 14" id="KW-0888">Threonine protease</keyword>
<dbReference type="NCBIfam" id="TIGR03692">
    <property type="entry name" value="ATP_dep_HslV"/>
    <property type="match status" value="1"/>
</dbReference>
<keyword evidence="5 14" id="KW-0645">Protease</keyword>
<dbReference type="GO" id="GO:0046872">
    <property type="term" value="F:metal ion binding"/>
    <property type="evidence" value="ECO:0007669"/>
    <property type="project" value="UniProtKB-KW"/>
</dbReference>
<evidence type="ECO:0000256" key="5">
    <source>
        <dbReference type="ARBA" id="ARBA00022670"/>
    </source>
</evidence>